<evidence type="ECO:0000256" key="1">
    <source>
        <dbReference type="SAM" id="MobiDB-lite"/>
    </source>
</evidence>
<feature type="transmembrane region" description="Helical" evidence="2">
    <location>
        <begin position="40"/>
        <end position="59"/>
    </location>
</feature>
<feature type="transmembrane region" description="Helical" evidence="2">
    <location>
        <begin position="71"/>
        <end position="93"/>
    </location>
</feature>
<evidence type="ECO:0000313" key="3">
    <source>
        <dbReference type="EMBL" id="KZO94821.1"/>
    </source>
</evidence>
<evidence type="ECO:0000256" key="2">
    <source>
        <dbReference type="SAM" id="Phobius"/>
    </source>
</evidence>
<sequence>MLVTTIVQRNTRCIPQNAQSAQPFSLRNQEPVVVHAPGDLGASAWHISCALLIYSTAYSSSIYSPDWHRSLSLLFVGIPGLVVLTDPVFVLYYNTISHPQSSLTINQAAPTMLSPSEHDTAVSESTSNDAAQAPPPYMPKLSTEHPAEASQTQATSLLPLALPQVAPPEKGAYVHKLRVLSASNQTSSDPGPSQSFQAIPTDVPSGLAKQNGVRIRRQGDVRESFVIDPSLHAPQGSSEKALDIQTMSEKGVVDARVYLVDAKAEVDHREQHVEMSVKASSVRMTIVSDLDSGRDRQRSQQILMSSQAHATANHRVKLHLQTHKPRAGVRRDMLEVYLCPNLRVDLEVQWAAPCFIKLPPNFTGKVDMHVGRKDTITIEDALKPRTRILNEERGVQLLWIGEFTPGKDESEFDRCFIRTQGAITLGVWEQDPELEMGPGAVWMPEGTGGEVLAKLKSVTGRMESVRLVKSMFGPKA</sequence>
<name>A0A167KN55_CALVF</name>
<keyword evidence="4" id="KW-1185">Reference proteome</keyword>
<evidence type="ECO:0000313" key="4">
    <source>
        <dbReference type="Proteomes" id="UP000076738"/>
    </source>
</evidence>
<keyword evidence="2" id="KW-0472">Membrane</keyword>
<accession>A0A167KN55</accession>
<proteinExistence type="predicted"/>
<dbReference type="AlphaFoldDB" id="A0A167KN55"/>
<protein>
    <submittedName>
        <fullName evidence="3">Uncharacterized protein</fullName>
    </submittedName>
</protein>
<organism evidence="3 4">
    <name type="scientific">Calocera viscosa (strain TUFC12733)</name>
    <dbReference type="NCBI Taxonomy" id="1330018"/>
    <lineage>
        <taxon>Eukaryota</taxon>
        <taxon>Fungi</taxon>
        <taxon>Dikarya</taxon>
        <taxon>Basidiomycota</taxon>
        <taxon>Agaricomycotina</taxon>
        <taxon>Dacrymycetes</taxon>
        <taxon>Dacrymycetales</taxon>
        <taxon>Dacrymycetaceae</taxon>
        <taxon>Calocera</taxon>
    </lineage>
</organism>
<feature type="compositionally biased region" description="Polar residues" evidence="1">
    <location>
        <begin position="183"/>
        <end position="198"/>
    </location>
</feature>
<feature type="region of interest" description="Disordered" evidence="1">
    <location>
        <begin position="183"/>
        <end position="205"/>
    </location>
</feature>
<keyword evidence="2" id="KW-0812">Transmembrane</keyword>
<dbReference type="Proteomes" id="UP000076738">
    <property type="component" value="Unassembled WGS sequence"/>
</dbReference>
<dbReference type="EMBL" id="KV417292">
    <property type="protein sequence ID" value="KZO94821.1"/>
    <property type="molecule type" value="Genomic_DNA"/>
</dbReference>
<feature type="region of interest" description="Disordered" evidence="1">
    <location>
        <begin position="112"/>
        <end position="152"/>
    </location>
</feature>
<gene>
    <name evidence="3" type="ORF">CALVIDRAFT_191277</name>
</gene>
<reference evidence="3 4" key="1">
    <citation type="journal article" date="2016" name="Mol. Biol. Evol.">
        <title>Comparative Genomics of Early-Diverging Mushroom-Forming Fungi Provides Insights into the Origins of Lignocellulose Decay Capabilities.</title>
        <authorList>
            <person name="Nagy L.G."/>
            <person name="Riley R."/>
            <person name="Tritt A."/>
            <person name="Adam C."/>
            <person name="Daum C."/>
            <person name="Floudas D."/>
            <person name="Sun H."/>
            <person name="Yadav J.S."/>
            <person name="Pangilinan J."/>
            <person name="Larsson K.H."/>
            <person name="Matsuura K."/>
            <person name="Barry K."/>
            <person name="Labutti K."/>
            <person name="Kuo R."/>
            <person name="Ohm R.A."/>
            <person name="Bhattacharya S.S."/>
            <person name="Shirouzu T."/>
            <person name="Yoshinaga Y."/>
            <person name="Martin F.M."/>
            <person name="Grigoriev I.V."/>
            <person name="Hibbett D.S."/>
        </authorList>
    </citation>
    <scope>NUCLEOTIDE SEQUENCE [LARGE SCALE GENOMIC DNA]</scope>
    <source>
        <strain evidence="3 4">TUFC12733</strain>
    </source>
</reference>
<dbReference type="OrthoDB" id="2593559at2759"/>
<keyword evidence="2" id="KW-1133">Transmembrane helix</keyword>